<dbReference type="InterPro" id="IPR038063">
    <property type="entry name" value="Transpep_catalytic_dom"/>
</dbReference>
<organism evidence="10 11">
    <name type="scientific">Methylobacterium isbiliense</name>
    <dbReference type="NCBI Taxonomy" id="315478"/>
    <lineage>
        <taxon>Bacteria</taxon>
        <taxon>Pseudomonadati</taxon>
        <taxon>Pseudomonadota</taxon>
        <taxon>Alphaproteobacteria</taxon>
        <taxon>Hyphomicrobiales</taxon>
        <taxon>Methylobacteriaceae</taxon>
        <taxon>Methylobacterium</taxon>
    </lineage>
</organism>
<evidence type="ECO:0000256" key="2">
    <source>
        <dbReference type="ARBA" id="ARBA00005992"/>
    </source>
</evidence>
<reference evidence="10" key="2">
    <citation type="submission" date="2021-08" db="EMBL/GenBank/DDBJ databases">
        <authorList>
            <person name="Tani A."/>
            <person name="Ola A."/>
            <person name="Ogura Y."/>
            <person name="Katsura K."/>
            <person name="Hayashi T."/>
        </authorList>
    </citation>
    <scope>NUCLEOTIDE SEQUENCE</scope>
    <source>
        <strain evidence="10">DSM 17168</strain>
    </source>
</reference>
<dbReference type="PANTHER" id="PTHR30582:SF2">
    <property type="entry name" value="L,D-TRANSPEPTIDASE YCIB-RELATED"/>
    <property type="match status" value="1"/>
</dbReference>
<dbReference type="Gene3D" id="2.40.440.10">
    <property type="entry name" value="L,D-transpeptidase catalytic domain-like"/>
    <property type="match status" value="1"/>
</dbReference>
<feature type="active site" description="Proton donor/acceptor" evidence="7">
    <location>
        <position position="93"/>
    </location>
</feature>
<comment type="similarity">
    <text evidence="2">Belongs to the YkuD family.</text>
</comment>
<keyword evidence="6 7" id="KW-0961">Cell wall biogenesis/degradation</keyword>
<feature type="domain" description="L,D-TPase catalytic" evidence="9">
    <location>
        <begin position="21"/>
        <end position="137"/>
    </location>
</feature>
<evidence type="ECO:0000256" key="5">
    <source>
        <dbReference type="ARBA" id="ARBA00022984"/>
    </source>
</evidence>
<evidence type="ECO:0000259" key="9">
    <source>
        <dbReference type="PROSITE" id="PS52029"/>
    </source>
</evidence>
<dbReference type="PANTHER" id="PTHR30582">
    <property type="entry name" value="L,D-TRANSPEPTIDASE"/>
    <property type="match status" value="1"/>
</dbReference>
<evidence type="ECO:0000313" key="11">
    <source>
        <dbReference type="Proteomes" id="UP001055153"/>
    </source>
</evidence>
<evidence type="ECO:0000256" key="6">
    <source>
        <dbReference type="ARBA" id="ARBA00023316"/>
    </source>
</evidence>
<evidence type="ECO:0000313" key="10">
    <source>
        <dbReference type="EMBL" id="GJD98297.1"/>
    </source>
</evidence>
<dbReference type="InterPro" id="IPR050979">
    <property type="entry name" value="LD-transpeptidase"/>
</dbReference>
<dbReference type="EMBL" id="BPQQ01000002">
    <property type="protein sequence ID" value="GJD98297.1"/>
    <property type="molecule type" value="Genomic_DNA"/>
</dbReference>
<comment type="pathway">
    <text evidence="1 7">Cell wall biogenesis; peptidoglycan biosynthesis.</text>
</comment>
<keyword evidence="8" id="KW-0732">Signal</keyword>
<keyword evidence="5 7" id="KW-0573">Peptidoglycan synthesis</keyword>
<dbReference type="PROSITE" id="PS52029">
    <property type="entry name" value="LD_TPASE"/>
    <property type="match status" value="1"/>
</dbReference>
<comment type="caution">
    <text evidence="10">The sequence shown here is derived from an EMBL/GenBank/DDBJ whole genome shotgun (WGS) entry which is preliminary data.</text>
</comment>
<dbReference type="RefSeq" id="WP_290365746.1">
    <property type="nucleotide sequence ID" value="NZ_JAUFPY010000007.1"/>
</dbReference>
<accession>A0ABQ4S863</accession>
<dbReference type="SUPFAM" id="SSF141523">
    <property type="entry name" value="L,D-transpeptidase catalytic domain-like"/>
    <property type="match status" value="1"/>
</dbReference>
<keyword evidence="11" id="KW-1185">Reference proteome</keyword>
<dbReference type="Proteomes" id="UP001055153">
    <property type="component" value="Unassembled WGS sequence"/>
</dbReference>
<evidence type="ECO:0000256" key="1">
    <source>
        <dbReference type="ARBA" id="ARBA00004752"/>
    </source>
</evidence>
<dbReference type="InterPro" id="IPR005490">
    <property type="entry name" value="LD_TPept_cat_dom"/>
</dbReference>
<gene>
    <name evidence="10" type="ORF">GMJLKIPL_0204</name>
</gene>
<sequence length="184" mass="19478">MACAAALLAWAVLAPARAAEVVVRVDKDAQRMTVTVDGQERHAWAVSTGTSGYETPAGSFKPNRLVADHRSKEWDDAPMPHSIFFTEAGHAIHGSHAVRRLGSPASHGCVRLAPTHARALFALVRTEGMGNTRIEITGTEGIATGVAGGTSGTPLDYRRLTSFNPMVSGIMVGGTEAPRRPRTP</sequence>
<proteinExistence type="inferred from homology"/>
<keyword evidence="4 7" id="KW-0133">Cell shape</keyword>
<feature type="chain" id="PRO_5046378039" description="L,D-TPase catalytic domain-containing protein" evidence="8">
    <location>
        <begin position="19"/>
        <end position="184"/>
    </location>
</feature>
<dbReference type="CDD" id="cd16913">
    <property type="entry name" value="YkuD_like"/>
    <property type="match status" value="1"/>
</dbReference>
<evidence type="ECO:0000256" key="4">
    <source>
        <dbReference type="ARBA" id="ARBA00022960"/>
    </source>
</evidence>
<evidence type="ECO:0000256" key="3">
    <source>
        <dbReference type="ARBA" id="ARBA00022679"/>
    </source>
</evidence>
<evidence type="ECO:0000256" key="8">
    <source>
        <dbReference type="SAM" id="SignalP"/>
    </source>
</evidence>
<feature type="active site" description="Nucleophile" evidence="7">
    <location>
        <position position="109"/>
    </location>
</feature>
<evidence type="ECO:0000256" key="7">
    <source>
        <dbReference type="PROSITE-ProRule" id="PRU01373"/>
    </source>
</evidence>
<keyword evidence="3" id="KW-0808">Transferase</keyword>
<reference evidence="10" key="1">
    <citation type="journal article" date="2021" name="Front. Microbiol.">
        <title>Comprehensive Comparative Genomics and Phenotyping of Methylobacterium Species.</title>
        <authorList>
            <person name="Alessa O."/>
            <person name="Ogura Y."/>
            <person name="Fujitani Y."/>
            <person name="Takami H."/>
            <person name="Hayashi T."/>
            <person name="Sahin N."/>
            <person name="Tani A."/>
        </authorList>
    </citation>
    <scope>NUCLEOTIDE SEQUENCE</scope>
    <source>
        <strain evidence="10">DSM 17168</strain>
    </source>
</reference>
<name>A0ABQ4S863_9HYPH</name>
<dbReference type="Pfam" id="PF03734">
    <property type="entry name" value="YkuD"/>
    <property type="match status" value="1"/>
</dbReference>
<protein>
    <recommendedName>
        <fullName evidence="9">L,D-TPase catalytic domain-containing protein</fullName>
    </recommendedName>
</protein>
<feature type="signal peptide" evidence="8">
    <location>
        <begin position="1"/>
        <end position="18"/>
    </location>
</feature>